<keyword evidence="2" id="KW-0540">Nuclease</keyword>
<evidence type="ECO:0000313" key="3">
    <source>
        <dbReference type="Proteomes" id="UP000574133"/>
    </source>
</evidence>
<dbReference type="AlphaFoldDB" id="A0A841T861"/>
<comment type="caution">
    <text evidence="2">The sequence shown here is derived from an EMBL/GenBank/DDBJ whole genome shotgun (WGS) entry which is preliminary data.</text>
</comment>
<gene>
    <name evidence="2" type="ORF">H4Q31_09220</name>
</gene>
<evidence type="ECO:0000313" key="2">
    <source>
        <dbReference type="EMBL" id="MBB6677504.1"/>
    </source>
</evidence>
<dbReference type="InterPro" id="IPR044925">
    <property type="entry name" value="His-Me_finger_sf"/>
</dbReference>
<dbReference type="Pfam" id="PF13392">
    <property type="entry name" value="HNH_3"/>
    <property type="match status" value="1"/>
</dbReference>
<organism evidence="2 3">
    <name type="scientific">Cohnella lubricantis</name>
    <dbReference type="NCBI Taxonomy" id="2163172"/>
    <lineage>
        <taxon>Bacteria</taxon>
        <taxon>Bacillati</taxon>
        <taxon>Bacillota</taxon>
        <taxon>Bacilli</taxon>
        <taxon>Bacillales</taxon>
        <taxon>Paenibacillaceae</taxon>
        <taxon>Cohnella</taxon>
    </lineage>
</organism>
<dbReference type="EMBL" id="JACJVN010000033">
    <property type="protein sequence ID" value="MBB6677504.1"/>
    <property type="molecule type" value="Genomic_DNA"/>
</dbReference>
<evidence type="ECO:0000259" key="1">
    <source>
        <dbReference type="Pfam" id="PF13392"/>
    </source>
</evidence>
<dbReference type="Gene3D" id="3.90.75.20">
    <property type="match status" value="1"/>
</dbReference>
<name>A0A841T861_9BACL</name>
<sequence length="201" mass="22581">MAGLAPEVKDFIRANHLGTPFPELVRLVQDRFGESSAYNQIRAFVHNNKLWNGLDTRIKPGNVPFNKGKPRTWAGGEETRFKKGHRPKNYMPVGSERINTDGYIDVKIADPNKWTQVHLLIWEAVNGPIPKGHVVIFADANKFNVHPDNLVLVSRSQLARLNQNHLIKGSAELTKVGIVIADLKQKISDRRVKGKKGPMPE</sequence>
<keyword evidence="2" id="KW-0378">Hydrolase</keyword>
<dbReference type="InterPro" id="IPR003615">
    <property type="entry name" value="HNH_nuc"/>
</dbReference>
<feature type="domain" description="HNH nuclease" evidence="1">
    <location>
        <begin position="116"/>
        <end position="160"/>
    </location>
</feature>
<dbReference type="RefSeq" id="WP_185178782.1">
    <property type="nucleotide sequence ID" value="NZ_CBCSEP010000005.1"/>
</dbReference>
<protein>
    <submittedName>
        <fullName evidence="2">HNH endonuclease</fullName>
    </submittedName>
</protein>
<dbReference type="Proteomes" id="UP000574133">
    <property type="component" value="Unassembled WGS sequence"/>
</dbReference>
<dbReference type="GO" id="GO:0004519">
    <property type="term" value="F:endonuclease activity"/>
    <property type="evidence" value="ECO:0007669"/>
    <property type="project" value="UniProtKB-KW"/>
</dbReference>
<reference evidence="2 3" key="1">
    <citation type="submission" date="2020-08" db="EMBL/GenBank/DDBJ databases">
        <title>Cohnella phylogeny.</title>
        <authorList>
            <person name="Dunlap C."/>
        </authorList>
    </citation>
    <scope>NUCLEOTIDE SEQUENCE [LARGE SCALE GENOMIC DNA]</scope>
    <source>
        <strain evidence="2 3">DSM 103658</strain>
    </source>
</reference>
<proteinExistence type="predicted"/>
<keyword evidence="3" id="KW-1185">Reference proteome</keyword>
<keyword evidence="2" id="KW-0255">Endonuclease</keyword>
<dbReference type="SUPFAM" id="SSF54060">
    <property type="entry name" value="His-Me finger endonucleases"/>
    <property type="match status" value="1"/>
</dbReference>
<accession>A0A841T861</accession>